<evidence type="ECO:0000259" key="3">
    <source>
        <dbReference type="Pfam" id="PF22521"/>
    </source>
</evidence>
<organism evidence="4 5">
    <name type="scientific">Sulfurihydrogenibium azorense (strain DSM 15241 / OCM 825 / Az-Fu1)</name>
    <dbReference type="NCBI Taxonomy" id="204536"/>
    <lineage>
        <taxon>Bacteria</taxon>
        <taxon>Pseudomonadati</taxon>
        <taxon>Aquificota</taxon>
        <taxon>Aquificia</taxon>
        <taxon>Aquificales</taxon>
        <taxon>Hydrogenothermaceae</taxon>
        <taxon>Sulfurihydrogenibium</taxon>
    </lineage>
</organism>
<dbReference type="Pfam" id="PF22521">
    <property type="entry name" value="HypF_C_2"/>
    <property type="match status" value="1"/>
</dbReference>
<dbReference type="STRING" id="204536.SULAZ_0758"/>
<dbReference type="Pfam" id="PF07503">
    <property type="entry name" value="zf-HYPF"/>
    <property type="match status" value="2"/>
</dbReference>
<dbReference type="InterPro" id="IPR051060">
    <property type="entry name" value="Carbamoyltrans_HypF-like"/>
</dbReference>
<dbReference type="InterPro" id="IPR055128">
    <property type="entry name" value="HypF_C_2"/>
</dbReference>
<proteinExistence type="predicted"/>
<dbReference type="eggNOG" id="COG0068">
    <property type="taxonomic scope" value="Bacteria"/>
</dbReference>
<feature type="domain" description="Zinc finger HypF-type" evidence="2">
    <location>
        <begin position="154"/>
        <end position="180"/>
    </location>
</feature>
<dbReference type="Proteomes" id="UP000001369">
    <property type="component" value="Chromosome"/>
</dbReference>
<dbReference type="PANTHER" id="PTHR42959:SF1">
    <property type="entry name" value="CARBAMOYLTRANSFERASE HYPF"/>
    <property type="match status" value="1"/>
</dbReference>
<dbReference type="AlphaFoldDB" id="C1DUF6"/>
<dbReference type="Gene3D" id="3.90.870.50">
    <property type="match status" value="1"/>
</dbReference>
<dbReference type="GO" id="GO:0051604">
    <property type="term" value="P:protein maturation"/>
    <property type="evidence" value="ECO:0007669"/>
    <property type="project" value="TreeGrafter"/>
</dbReference>
<evidence type="ECO:0000259" key="2">
    <source>
        <dbReference type="Pfam" id="PF07503"/>
    </source>
</evidence>
<sequence>MDEITLEIKIPYPHQNDIFLPLIKRIGEKEGIKGYVERTLEGIKIVISSNEDKVKTFMEVLGSKLPVSFFMSDASVEISEEEITNEDFFIKNETLNILPVNYGLCPSCTQELLNPNSKRYLYPFISCSFCGFQYSYLFYYPFDRKNTIFKYFQMCDNCQQEYDSKFSFRYKYPLTSCYECFIPVSFYEDNEEVLSLNPQSNLNILLKVAEYIENGKDILLKTLNGYKSISKHFQPNSYILITNPEKISDIAYLSNKEVRLLASIEKPSVKLQLKEEFSKKENINLNFWYLKFPDDPLIVSLSNFLKKKGIDYVFVNDESHSHENCRIDFDIKIENPQKELKVAIVQGKTLVLEGEKGLFPCILKIDKDVEKTVKYKGLGCTKVGKNEYLIDKVDKIQNLEEKDEIKGLDKYDPYKLAIMSVIAEHNLFDEKAVCIYLSKRFESVIAVKKTDIKPLIKVLPLRSSENEDLTVSLVLSEISNLLPEYDRLVKRYAEKFKINLEKNYLNEYLELSYGLEPIFNIIGKILNIGNLDTIESNALDFKISRGLMVDFVIREDKGSFYIDWQKALASLMSYRLAGDNEKIISFSMIESFSEFIENQVSKISTKFNTNNVVITGDFLSNTVLTGRILKHLSRYNVFTNTLLPVSHENFVLGGMFID</sequence>
<dbReference type="KEGG" id="saf:SULAZ_0758"/>
<feature type="domain" description="Carbamoyltransferase Kae1-like" evidence="3">
    <location>
        <begin position="550"/>
        <end position="647"/>
    </location>
</feature>
<gene>
    <name evidence="4" type="ordered locus">SULAZ_0758</name>
</gene>
<reference evidence="4 5" key="1">
    <citation type="journal article" date="2009" name="J. Bacteriol.">
        <title>Complete and draft genome sequences of six members of the Aquificales.</title>
        <authorList>
            <person name="Reysenbach A.L."/>
            <person name="Hamamura N."/>
            <person name="Podar M."/>
            <person name="Griffiths E."/>
            <person name="Ferreira S."/>
            <person name="Hochstein R."/>
            <person name="Heidelberg J."/>
            <person name="Johnson J."/>
            <person name="Mead D."/>
            <person name="Pohorille A."/>
            <person name="Sarmiento M."/>
            <person name="Schweighofer K."/>
            <person name="Seshadri R."/>
            <person name="Voytek M.A."/>
        </authorList>
    </citation>
    <scope>NUCLEOTIDE SEQUENCE [LARGE SCALE GENOMIC DNA]</scope>
    <source>
        <strain evidence="5">Az-Fu1 / DSM 15241 / OCM 825</strain>
    </source>
</reference>
<dbReference type="EMBL" id="CP001229">
    <property type="protein sequence ID" value="ACN99229.1"/>
    <property type="molecule type" value="Genomic_DNA"/>
</dbReference>
<feature type="domain" description="Zinc finger HypF-type" evidence="2">
    <location>
        <begin position="104"/>
        <end position="135"/>
    </location>
</feature>
<dbReference type="OrthoDB" id="9808093at2"/>
<evidence type="ECO:0000313" key="5">
    <source>
        <dbReference type="Proteomes" id="UP000001369"/>
    </source>
</evidence>
<accession>C1DUF6</accession>
<dbReference type="GO" id="GO:0016743">
    <property type="term" value="F:carboxyl- or carbamoyltransferase activity"/>
    <property type="evidence" value="ECO:0007669"/>
    <property type="project" value="TreeGrafter"/>
</dbReference>
<dbReference type="Gene3D" id="3.30.420.40">
    <property type="match status" value="1"/>
</dbReference>
<dbReference type="InterPro" id="IPR001792">
    <property type="entry name" value="Acylphosphatase-like_dom"/>
</dbReference>
<dbReference type="RefSeq" id="WP_012674547.1">
    <property type="nucleotide sequence ID" value="NC_012438.1"/>
</dbReference>
<keyword evidence="5" id="KW-1185">Reference proteome</keyword>
<dbReference type="InterPro" id="IPR011125">
    <property type="entry name" value="Znf_HypF"/>
</dbReference>
<evidence type="ECO:0000259" key="1">
    <source>
        <dbReference type="Pfam" id="PF00708"/>
    </source>
</evidence>
<feature type="domain" description="Acylphosphatase-like" evidence="1">
    <location>
        <begin position="18"/>
        <end position="88"/>
    </location>
</feature>
<dbReference type="Pfam" id="PF00708">
    <property type="entry name" value="Acylphosphatase"/>
    <property type="match status" value="1"/>
</dbReference>
<dbReference type="HOGENOM" id="CLU_031615_0_0_0"/>
<dbReference type="PANTHER" id="PTHR42959">
    <property type="entry name" value="CARBAMOYLTRANSFERASE"/>
    <property type="match status" value="1"/>
</dbReference>
<dbReference type="GO" id="GO:0008270">
    <property type="term" value="F:zinc ion binding"/>
    <property type="evidence" value="ECO:0007669"/>
    <property type="project" value="InterPro"/>
</dbReference>
<name>C1DUF6_SULAA</name>
<evidence type="ECO:0000313" key="4">
    <source>
        <dbReference type="EMBL" id="ACN99229.1"/>
    </source>
</evidence>
<protein>
    <submittedName>
        <fullName evidence="4">HypF finger family</fullName>
    </submittedName>
</protein>